<evidence type="ECO:0000313" key="4">
    <source>
        <dbReference type="Proteomes" id="UP000030689"/>
    </source>
</evidence>
<sequence length="354" mass="39961">MSETMREIVFALAAEKSEQESVLISLDIEDDKLFLLHFIIGTYFGPDLRNHRKKSGFQIKASNLPTKDELTGSFMKRAELERVYHYILNNADPSLIVKRKILLQYFNGKRSNSDEDFPLFRDLYPQKLHRESRLGNQYKLFESIVFINDPDTSCMREDCVERFKRLTGMQSFTLSLVVEPVAGNEVEDKIDESMEPSKEDSGLEVSVDDNAGTCTSDEECDVAANPDLVVDGAIAGAQAGQVMGLMDIGECSDAYLFRVSLPGVRRDERDFSCQVEENGRVLVRGITTTGEKEVHRYTRVFEMQTQNLCPPGHFSVSFHLPGPVHPHEFSGRFGTDGILEGVVMKKLKKQNCLI</sequence>
<dbReference type="SUPFAM" id="SSF49764">
    <property type="entry name" value="HSP20-like chaperones"/>
    <property type="match status" value="1"/>
</dbReference>
<dbReference type="PANTHER" id="PTHR34661">
    <property type="entry name" value="INCREASED DNA METHYLATION 3"/>
    <property type="match status" value="1"/>
</dbReference>
<evidence type="ECO:0000256" key="1">
    <source>
        <dbReference type="PROSITE-ProRule" id="PRU00285"/>
    </source>
</evidence>
<evidence type="ECO:0000313" key="3">
    <source>
        <dbReference type="EMBL" id="ESQ29767.1"/>
    </source>
</evidence>
<dbReference type="KEGG" id="eus:EUTSA_v10023555mg"/>
<feature type="domain" description="SHSP" evidence="2">
    <location>
        <begin position="237"/>
        <end position="354"/>
    </location>
</feature>
<dbReference type="OrthoDB" id="1927234at2759"/>
<proteinExistence type="inferred from homology"/>
<organism evidence="3 4">
    <name type="scientific">Eutrema salsugineum</name>
    <name type="common">Saltwater cress</name>
    <name type="synonym">Sisymbrium salsugineum</name>
    <dbReference type="NCBI Taxonomy" id="72664"/>
    <lineage>
        <taxon>Eukaryota</taxon>
        <taxon>Viridiplantae</taxon>
        <taxon>Streptophyta</taxon>
        <taxon>Embryophyta</taxon>
        <taxon>Tracheophyta</taxon>
        <taxon>Spermatophyta</taxon>
        <taxon>Magnoliopsida</taxon>
        <taxon>eudicotyledons</taxon>
        <taxon>Gunneridae</taxon>
        <taxon>Pentapetalae</taxon>
        <taxon>rosids</taxon>
        <taxon>malvids</taxon>
        <taxon>Brassicales</taxon>
        <taxon>Brassicaceae</taxon>
        <taxon>Eutremeae</taxon>
        <taxon>Eutrema</taxon>
    </lineage>
</organism>
<comment type="similarity">
    <text evidence="1">Belongs to the small heat shock protein (HSP20) family.</text>
</comment>
<evidence type="ECO:0000259" key="2">
    <source>
        <dbReference type="PROSITE" id="PS01031"/>
    </source>
</evidence>
<dbReference type="Gramene" id="ESQ29767">
    <property type="protein sequence ID" value="ESQ29767"/>
    <property type="gene ID" value="EUTSA_v10023555mg"/>
</dbReference>
<dbReference type="InterPro" id="IPR039321">
    <property type="entry name" value="IDM2/3-like"/>
</dbReference>
<dbReference type="AlphaFoldDB" id="V4KIN1"/>
<dbReference type="Proteomes" id="UP000030689">
    <property type="component" value="Unassembled WGS sequence"/>
</dbReference>
<dbReference type="OMA" id="PVHPHEF"/>
<reference evidence="3 4" key="1">
    <citation type="journal article" date="2013" name="Front. Plant Sci.">
        <title>The Reference Genome of the Halophytic Plant Eutrema salsugineum.</title>
        <authorList>
            <person name="Yang R."/>
            <person name="Jarvis D.E."/>
            <person name="Chen H."/>
            <person name="Beilstein M.A."/>
            <person name="Grimwood J."/>
            <person name="Jenkins J."/>
            <person name="Shu S."/>
            <person name="Prochnik S."/>
            <person name="Xin M."/>
            <person name="Ma C."/>
            <person name="Schmutz J."/>
            <person name="Wing R.A."/>
            <person name="Mitchell-Olds T."/>
            <person name="Schumaker K.S."/>
            <person name="Wang X."/>
        </authorList>
    </citation>
    <scope>NUCLEOTIDE SEQUENCE [LARGE SCALE GENOMIC DNA]</scope>
</reference>
<dbReference type="STRING" id="72664.V4KIN1"/>
<accession>V4KIN1</accession>
<dbReference type="CDD" id="cd06464">
    <property type="entry name" value="ACD_sHsps-like"/>
    <property type="match status" value="1"/>
</dbReference>
<dbReference type="GO" id="GO:0006338">
    <property type="term" value="P:chromatin remodeling"/>
    <property type="evidence" value="ECO:0007669"/>
    <property type="project" value="EnsemblPlants"/>
</dbReference>
<dbReference type="FunFam" id="2.60.40.790:FF:000049">
    <property type="entry name" value="Increased DNA methylation 3"/>
    <property type="match status" value="1"/>
</dbReference>
<dbReference type="GO" id="GO:0005634">
    <property type="term" value="C:nucleus"/>
    <property type="evidence" value="ECO:0007669"/>
    <property type="project" value="EnsemblPlants"/>
</dbReference>
<dbReference type="PROSITE" id="PS01031">
    <property type="entry name" value="SHSP"/>
    <property type="match status" value="1"/>
</dbReference>
<dbReference type="PANTHER" id="PTHR34661:SF3">
    <property type="entry name" value="INCREASED DNA METHYLATION 2"/>
    <property type="match status" value="1"/>
</dbReference>
<name>V4KIN1_EUTSA</name>
<gene>
    <name evidence="3" type="ORF">EUTSA_v10023555mg</name>
</gene>
<dbReference type="Gene3D" id="2.60.40.790">
    <property type="match status" value="1"/>
</dbReference>
<dbReference type="eggNOG" id="ENOG502QT4Y">
    <property type="taxonomic scope" value="Eukaryota"/>
</dbReference>
<dbReference type="EMBL" id="KI517881">
    <property type="protein sequence ID" value="ESQ29767.1"/>
    <property type="molecule type" value="Genomic_DNA"/>
</dbReference>
<dbReference type="InterPro" id="IPR008978">
    <property type="entry name" value="HSP20-like_chaperone"/>
</dbReference>
<dbReference type="InterPro" id="IPR002068">
    <property type="entry name" value="A-crystallin/Hsp20_dom"/>
</dbReference>
<protein>
    <recommendedName>
        <fullName evidence="2">SHSP domain-containing protein</fullName>
    </recommendedName>
</protein>
<keyword evidence="4" id="KW-1185">Reference proteome</keyword>